<dbReference type="OrthoDB" id="9806180at2"/>
<dbReference type="AlphaFoldDB" id="A0A0W0ZDK5"/>
<keyword evidence="2 5" id="KW-0378">Hydrolase</keyword>
<protein>
    <submittedName>
        <fullName evidence="5">Alpha/beta hydrolase</fullName>
    </submittedName>
</protein>
<evidence type="ECO:0000313" key="6">
    <source>
        <dbReference type="Proteomes" id="UP000054926"/>
    </source>
</evidence>
<dbReference type="InterPro" id="IPR033140">
    <property type="entry name" value="Lipase_GDXG_put_SER_AS"/>
</dbReference>
<dbReference type="STRING" id="947033.Lste_3455"/>
<accession>A0A0W0ZDK5</accession>
<feature type="active site" evidence="3">
    <location>
        <position position="158"/>
    </location>
</feature>
<dbReference type="InterPro" id="IPR029058">
    <property type="entry name" value="AB_hydrolase_fold"/>
</dbReference>
<dbReference type="Pfam" id="PF07859">
    <property type="entry name" value="Abhydrolase_3"/>
    <property type="match status" value="1"/>
</dbReference>
<dbReference type="RefSeq" id="WP_058512252.1">
    <property type="nucleotide sequence ID" value="NZ_DAIOMV010000001.1"/>
</dbReference>
<feature type="domain" description="Alpha/beta hydrolase fold-3" evidence="4">
    <location>
        <begin position="80"/>
        <end position="284"/>
    </location>
</feature>
<sequence>MSRSHSHIPQSLQNFLNFTNTKPAVFIPIEVREFAEKTAEAFILPKLFVPLIHNLALQLADRVIPTRIYHPAPQKKLPLIIYFHGGGHLSGSIDTHDALCRRIAVSSQSIVLSVGYRLAPEFPYPAGLQDCIAVFEHQAELLKEYQVDTDHIFLAGDSAGGNLALSVCHHINELGDNSIKGLVLIYPSVDFSMNYDSYQRNGEGFLLTREKIKWYFDNYFQHGGDRVQASPMNFQHLELLPPCYIAAAEYDPLHDEALAFAKKIEHLGVSVTLEEFQGMIHVFAQLEVFVPNEVFRLIESIKHFIKSHTNK</sequence>
<dbReference type="InterPro" id="IPR013094">
    <property type="entry name" value="AB_hydrolase_3"/>
</dbReference>
<proteinExistence type="inferred from homology"/>
<evidence type="ECO:0000256" key="2">
    <source>
        <dbReference type="ARBA" id="ARBA00022801"/>
    </source>
</evidence>
<name>A0A0W0ZDK5_9GAMM</name>
<evidence type="ECO:0000259" key="4">
    <source>
        <dbReference type="Pfam" id="PF07859"/>
    </source>
</evidence>
<evidence type="ECO:0000256" key="3">
    <source>
        <dbReference type="PROSITE-ProRule" id="PRU10038"/>
    </source>
</evidence>
<dbReference type="PANTHER" id="PTHR48081">
    <property type="entry name" value="AB HYDROLASE SUPERFAMILY PROTEIN C4A8.06C"/>
    <property type="match status" value="1"/>
</dbReference>
<dbReference type="PROSITE" id="PS01174">
    <property type="entry name" value="LIPASE_GDXG_SER"/>
    <property type="match status" value="1"/>
</dbReference>
<keyword evidence="6" id="KW-1185">Reference proteome</keyword>
<organism evidence="5 6">
    <name type="scientific">Legionella steelei</name>
    <dbReference type="NCBI Taxonomy" id="947033"/>
    <lineage>
        <taxon>Bacteria</taxon>
        <taxon>Pseudomonadati</taxon>
        <taxon>Pseudomonadota</taxon>
        <taxon>Gammaproteobacteria</taxon>
        <taxon>Legionellales</taxon>
        <taxon>Legionellaceae</taxon>
        <taxon>Legionella</taxon>
    </lineage>
</organism>
<reference evidence="5 6" key="1">
    <citation type="submission" date="2015-11" db="EMBL/GenBank/DDBJ databases">
        <title>Genomic analysis of 38 Legionella species identifies large and diverse effector repertoires.</title>
        <authorList>
            <person name="Burstein D."/>
            <person name="Amaro F."/>
            <person name="Zusman T."/>
            <person name="Lifshitz Z."/>
            <person name="Cohen O."/>
            <person name="Gilbert J.A."/>
            <person name="Pupko T."/>
            <person name="Shuman H.A."/>
            <person name="Segal G."/>
        </authorList>
    </citation>
    <scope>NUCLEOTIDE SEQUENCE [LARGE SCALE GENOMIC DNA]</scope>
    <source>
        <strain evidence="5 6">IMVS3376</strain>
    </source>
</reference>
<dbReference type="SUPFAM" id="SSF53474">
    <property type="entry name" value="alpha/beta-Hydrolases"/>
    <property type="match status" value="1"/>
</dbReference>
<dbReference type="GO" id="GO:0016787">
    <property type="term" value="F:hydrolase activity"/>
    <property type="evidence" value="ECO:0007669"/>
    <property type="project" value="UniProtKB-KW"/>
</dbReference>
<dbReference type="PATRIC" id="fig|947033.5.peg.3676"/>
<dbReference type="InterPro" id="IPR050300">
    <property type="entry name" value="GDXG_lipolytic_enzyme"/>
</dbReference>
<evidence type="ECO:0000313" key="5">
    <source>
        <dbReference type="EMBL" id="KTD67249.1"/>
    </source>
</evidence>
<dbReference type="Gene3D" id="3.40.50.1820">
    <property type="entry name" value="alpha/beta hydrolase"/>
    <property type="match status" value="1"/>
</dbReference>
<comment type="similarity">
    <text evidence="1">Belongs to the 'GDXG' lipolytic enzyme family.</text>
</comment>
<dbReference type="EMBL" id="LNYY01000021">
    <property type="protein sequence ID" value="KTD67249.1"/>
    <property type="molecule type" value="Genomic_DNA"/>
</dbReference>
<dbReference type="PANTHER" id="PTHR48081:SF8">
    <property type="entry name" value="ALPHA_BETA HYDROLASE FOLD-3 DOMAIN-CONTAINING PROTEIN-RELATED"/>
    <property type="match status" value="1"/>
</dbReference>
<dbReference type="Proteomes" id="UP000054926">
    <property type="component" value="Unassembled WGS sequence"/>
</dbReference>
<comment type="caution">
    <text evidence="5">The sequence shown here is derived from an EMBL/GenBank/DDBJ whole genome shotgun (WGS) entry which is preliminary data.</text>
</comment>
<evidence type="ECO:0000256" key="1">
    <source>
        <dbReference type="ARBA" id="ARBA00010515"/>
    </source>
</evidence>
<gene>
    <name evidence="5" type="ORF">Lste_3455</name>
</gene>